<dbReference type="GO" id="GO:0010181">
    <property type="term" value="F:FMN binding"/>
    <property type="evidence" value="ECO:0007669"/>
    <property type="project" value="InterPro"/>
</dbReference>
<comment type="caution">
    <text evidence="5">The sequence shown here is derived from an EMBL/GenBank/DDBJ whole genome shotgun (WGS) entry which is preliminary data.</text>
</comment>
<dbReference type="InterPro" id="IPR001155">
    <property type="entry name" value="OxRdtase_FMN_N"/>
</dbReference>
<dbReference type="PANTHER" id="PTHR43656">
    <property type="entry name" value="BINDING OXIDOREDUCTASE, PUTATIVE (AFU_ORTHOLOGUE AFUA_2G08260)-RELATED"/>
    <property type="match status" value="1"/>
</dbReference>
<dbReference type="EMBL" id="JADBHS010000010">
    <property type="protein sequence ID" value="MBE2986717.1"/>
    <property type="molecule type" value="Genomic_DNA"/>
</dbReference>
<proteinExistence type="predicted"/>
<evidence type="ECO:0000256" key="1">
    <source>
        <dbReference type="ARBA" id="ARBA00022630"/>
    </source>
</evidence>
<reference evidence="5 6" key="1">
    <citation type="submission" date="2015-08" db="EMBL/GenBank/DDBJ databases">
        <title>Comparative genomics of the Campylobacter concisus group.</title>
        <authorList>
            <person name="Yee E."/>
            <person name="Chapman M.H."/>
            <person name="Huynh S."/>
            <person name="Bono J.L."/>
            <person name="On S.L."/>
            <person name="St Leger J."/>
            <person name="Foster G."/>
            <person name="Parker C.T."/>
            <person name="Miller W.G."/>
        </authorList>
    </citation>
    <scope>NUCLEOTIDE SEQUENCE [LARGE SCALE GENOMIC DNA]</scope>
    <source>
        <strain evidence="5 6">RM9337</strain>
    </source>
</reference>
<accession>A0AAW3ZXD8</accession>
<keyword evidence="6" id="KW-1185">Reference proteome</keyword>
<protein>
    <submittedName>
        <fullName evidence="5">NADH-dependent flavin oxidoreductase</fullName>
    </submittedName>
</protein>
<dbReference type="InterPro" id="IPR051799">
    <property type="entry name" value="NADH_flavin_oxidoreductase"/>
</dbReference>
<dbReference type="GO" id="GO:0016491">
    <property type="term" value="F:oxidoreductase activity"/>
    <property type="evidence" value="ECO:0007669"/>
    <property type="project" value="UniProtKB-KW"/>
</dbReference>
<evidence type="ECO:0000313" key="6">
    <source>
        <dbReference type="Proteomes" id="UP000650616"/>
    </source>
</evidence>
<keyword evidence="1" id="KW-0285">Flavoprotein</keyword>
<dbReference type="Gene3D" id="3.20.20.70">
    <property type="entry name" value="Aldolase class I"/>
    <property type="match status" value="1"/>
</dbReference>
<dbReference type="AlphaFoldDB" id="A0AAW3ZXD8"/>
<gene>
    <name evidence="4" type="ORF">CCAL12919_06180</name>
    <name evidence="5" type="ORF">CCAL9337_07580</name>
</gene>
<dbReference type="EMBL" id="LIWG01000010">
    <property type="protein sequence ID" value="MBE3608579.1"/>
    <property type="molecule type" value="Genomic_DNA"/>
</dbReference>
<feature type="domain" description="NADH:flavin oxidoreductase/NADH oxidase N-terminal" evidence="3">
    <location>
        <begin position="3"/>
        <end position="325"/>
    </location>
</feature>
<evidence type="ECO:0000313" key="4">
    <source>
        <dbReference type="EMBL" id="MBE2986717.1"/>
    </source>
</evidence>
<reference evidence="4 7" key="2">
    <citation type="submission" date="2020-10" db="EMBL/GenBank/DDBJ databases">
        <title>Campylobacter californiensis sp. nov. isolated from cattle and feral swine in California.</title>
        <authorList>
            <person name="Miller W.G."/>
        </authorList>
    </citation>
    <scope>NUCLEOTIDE SEQUENCE [LARGE SCALE GENOMIC DNA]</scope>
    <source>
        <strain evidence="4 7">RM12919</strain>
    </source>
</reference>
<dbReference type="SUPFAM" id="SSF51395">
    <property type="entry name" value="FMN-linked oxidoreductases"/>
    <property type="match status" value="1"/>
</dbReference>
<dbReference type="PANTHER" id="PTHR43656:SF2">
    <property type="entry name" value="BINDING OXIDOREDUCTASE, PUTATIVE (AFU_ORTHOLOGUE AFUA_2G08260)-RELATED"/>
    <property type="match status" value="1"/>
</dbReference>
<dbReference type="RefSeq" id="WP_170016821.1">
    <property type="nucleotide sequence ID" value="NZ_CP012545.1"/>
</dbReference>
<evidence type="ECO:0000259" key="3">
    <source>
        <dbReference type="Pfam" id="PF00724"/>
    </source>
</evidence>
<dbReference type="InterPro" id="IPR013785">
    <property type="entry name" value="Aldolase_TIM"/>
</dbReference>
<sequence length="365" mass="40414">MQSLFQAYTLNNGVEVKNRLVVAPMTHWGSDANGHITHEEREFIKGRAEDFGMFISAATLVAHGGKSFDGEPHAIDEGDLESLSELANTIKSQGAKAILQLHHGGYTAIPELTNGLDVIAPSAINSAREMSADEVEALVVAFGNATKLAIKAGFDGVEIHGANGYLIQQFYSAQSNLREDKWGGNLQKRMKFPLAVTDAVIEAKKSLNKPEFIIGYRFSPEEPGDNGITMSETFALVDELCKKELQYLHISLHDFFVHARRGADTNRTRIEQIHERIGGKLPLIGVGNLLSSEDIQKAVSLKSTEFIALGKSVMINPNMATLLKNDEFDKIETTLDADKKDSYRFPKKLWELIEMKLDFLPKIKE</sequence>
<name>A0AAW3ZXD8_9BACT</name>
<dbReference type="Proteomes" id="UP000650616">
    <property type="component" value="Unassembled WGS sequence"/>
</dbReference>
<dbReference type="Pfam" id="PF00724">
    <property type="entry name" value="Oxidored_FMN"/>
    <property type="match status" value="1"/>
</dbReference>
<dbReference type="Proteomes" id="UP001318760">
    <property type="component" value="Unassembled WGS sequence"/>
</dbReference>
<organism evidence="5 6">
    <name type="scientific">Campylobacter californiensis</name>
    <dbReference type="NCBI Taxonomy" id="1032243"/>
    <lineage>
        <taxon>Bacteria</taxon>
        <taxon>Pseudomonadati</taxon>
        <taxon>Campylobacterota</taxon>
        <taxon>Epsilonproteobacteria</taxon>
        <taxon>Campylobacterales</taxon>
        <taxon>Campylobacteraceae</taxon>
        <taxon>Campylobacter</taxon>
    </lineage>
</organism>
<keyword evidence="2" id="KW-0560">Oxidoreductase</keyword>
<dbReference type="CDD" id="cd04735">
    <property type="entry name" value="OYE_like_4_FMN"/>
    <property type="match status" value="1"/>
</dbReference>
<evidence type="ECO:0000313" key="5">
    <source>
        <dbReference type="EMBL" id="MBE3608579.1"/>
    </source>
</evidence>
<evidence type="ECO:0000256" key="2">
    <source>
        <dbReference type="ARBA" id="ARBA00023002"/>
    </source>
</evidence>
<evidence type="ECO:0000313" key="7">
    <source>
        <dbReference type="Proteomes" id="UP001318760"/>
    </source>
</evidence>